<reference evidence="2" key="1">
    <citation type="submission" date="2019-07" db="EMBL/GenBank/DDBJ databases">
        <authorList>
            <person name="Dittberner H."/>
        </authorList>
    </citation>
    <scope>NUCLEOTIDE SEQUENCE [LARGE SCALE GENOMIC DNA]</scope>
</reference>
<keyword evidence="3" id="KW-1185">Reference proteome</keyword>
<name>A0A565CA92_9BRAS</name>
<dbReference type="OrthoDB" id="674184at2759"/>
<sequence>MEIYTQICLFRDLFVSLHKNSSSSWSLILAKIWPKEFIGLYGCETWDLPKSPASYISFPSPAFPDLGTGNFAFSASSNGLVLMEGSGYGCYVGNPVLQQWVEIPSCPYKSLWFGFLTRVDEDGVVLSFTVVRVNDTPLTYFHVFMYSSETGIWTSKSLHHLNYTAYSSSPMSLNGMHYFLSQLDVDEPEELIAHDFFSESHHYRAIHFPDRLHHYSRDFKRALTTSRGYLMYIKTLARKRDNSDIGSFAPMAMHPFDSDTVYIWGQQNRCMVSCNLRTQNCKMLGDASKGYNDDVFMNQYNCQGKMDKIYGHHESGYRFGTAVVLSQFVLPRWMESIPCPPNVKMIDTTSLLSYITLVQKTKREKGEGKKVVWVQTE</sequence>
<dbReference type="InterPro" id="IPR055290">
    <property type="entry name" value="At3g26010-like"/>
</dbReference>
<dbReference type="InterPro" id="IPR056592">
    <property type="entry name" value="Beta-prop_At3g26010-like"/>
</dbReference>
<accession>A0A565CA92</accession>
<evidence type="ECO:0000313" key="2">
    <source>
        <dbReference type="EMBL" id="VVB10490.1"/>
    </source>
</evidence>
<dbReference type="PANTHER" id="PTHR35546">
    <property type="entry name" value="F-BOX PROTEIN INTERACTION DOMAIN PROTEIN-RELATED"/>
    <property type="match status" value="1"/>
</dbReference>
<proteinExistence type="predicted"/>
<evidence type="ECO:0000313" key="3">
    <source>
        <dbReference type="Proteomes" id="UP000489600"/>
    </source>
</evidence>
<feature type="domain" description="F-box protein At3g26010-like beta-propeller" evidence="1">
    <location>
        <begin position="245"/>
        <end position="339"/>
    </location>
</feature>
<dbReference type="PANTHER" id="PTHR35546:SF25">
    <property type="entry name" value="F-BOX DOMAIN-CONTAINING PROTEIN"/>
    <property type="match status" value="1"/>
</dbReference>
<dbReference type="Pfam" id="PF24750">
    <property type="entry name" value="b-prop_At3g26010-like"/>
    <property type="match status" value="2"/>
</dbReference>
<comment type="caution">
    <text evidence="2">The sequence shown here is derived from an EMBL/GenBank/DDBJ whole genome shotgun (WGS) entry which is preliminary data.</text>
</comment>
<gene>
    <name evidence="2" type="ORF">ANE_LOCUS20934</name>
</gene>
<dbReference type="EMBL" id="CABITT030000007">
    <property type="protein sequence ID" value="VVB10490.1"/>
    <property type="molecule type" value="Genomic_DNA"/>
</dbReference>
<dbReference type="Proteomes" id="UP000489600">
    <property type="component" value="Unassembled WGS sequence"/>
</dbReference>
<organism evidence="2 3">
    <name type="scientific">Arabis nemorensis</name>
    <dbReference type="NCBI Taxonomy" id="586526"/>
    <lineage>
        <taxon>Eukaryota</taxon>
        <taxon>Viridiplantae</taxon>
        <taxon>Streptophyta</taxon>
        <taxon>Embryophyta</taxon>
        <taxon>Tracheophyta</taxon>
        <taxon>Spermatophyta</taxon>
        <taxon>Magnoliopsida</taxon>
        <taxon>eudicotyledons</taxon>
        <taxon>Gunneridae</taxon>
        <taxon>Pentapetalae</taxon>
        <taxon>rosids</taxon>
        <taxon>malvids</taxon>
        <taxon>Brassicales</taxon>
        <taxon>Brassicaceae</taxon>
        <taxon>Arabideae</taxon>
        <taxon>Arabis</taxon>
    </lineage>
</organism>
<evidence type="ECO:0000259" key="1">
    <source>
        <dbReference type="Pfam" id="PF24750"/>
    </source>
</evidence>
<protein>
    <recommendedName>
        <fullName evidence="1">F-box protein At3g26010-like beta-propeller domain-containing protein</fullName>
    </recommendedName>
</protein>
<dbReference type="AlphaFoldDB" id="A0A565CA92"/>
<feature type="domain" description="F-box protein At3g26010-like beta-propeller" evidence="1">
    <location>
        <begin position="23"/>
        <end position="241"/>
    </location>
</feature>